<feature type="chain" id="PRO_5020603808" evidence="1">
    <location>
        <begin position="31"/>
        <end position="213"/>
    </location>
</feature>
<feature type="signal peptide" evidence="1">
    <location>
        <begin position="1"/>
        <end position="30"/>
    </location>
</feature>
<evidence type="ECO:0000313" key="3">
    <source>
        <dbReference type="EMBL" id="QCP49911.1"/>
    </source>
</evidence>
<proteinExistence type="predicted"/>
<dbReference type="OrthoDB" id="9088421at2"/>
<dbReference type="InterPro" id="IPR000326">
    <property type="entry name" value="PAP2/HPO"/>
</dbReference>
<dbReference type="SUPFAM" id="SSF48317">
    <property type="entry name" value="Acid phosphatase/Vanadium-dependent haloperoxidase"/>
    <property type="match status" value="1"/>
</dbReference>
<dbReference type="KEGG" id="tvl:FAZ95_12425"/>
<dbReference type="AlphaFoldDB" id="A0A4P8IPA2"/>
<name>A0A4P8IPA2_9BURK</name>
<evidence type="ECO:0000313" key="4">
    <source>
        <dbReference type="Proteomes" id="UP000298656"/>
    </source>
</evidence>
<organism evidence="3 4">
    <name type="scientific">Trinickia violacea</name>
    <dbReference type="NCBI Taxonomy" id="2571746"/>
    <lineage>
        <taxon>Bacteria</taxon>
        <taxon>Pseudomonadati</taxon>
        <taxon>Pseudomonadota</taxon>
        <taxon>Betaproteobacteria</taxon>
        <taxon>Burkholderiales</taxon>
        <taxon>Burkholderiaceae</taxon>
        <taxon>Trinickia</taxon>
    </lineage>
</organism>
<dbReference type="Gene3D" id="1.20.144.10">
    <property type="entry name" value="Phosphatidic acid phosphatase type 2/haloperoxidase"/>
    <property type="match status" value="1"/>
</dbReference>
<keyword evidence="4" id="KW-1185">Reference proteome</keyword>
<protein>
    <submittedName>
        <fullName evidence="3">Phosphatase PAP2 family protein</fullName>
    </submittedName>
</protein>
<accession>A0A4P8IPA2</accession>
<dbReference type="EMBL" id="CP040077">
    <property type="protein sequence ID" value="QCP49911.1"/>
    <property type="molecule type" value="Genomic_DNA"/>
</dbReference>
<dbReference type="Pfam" id="PF01569">
    <property type="entry name" value="PAP2"/>
    <property type="match status" value="1"/>
</dbReference>
<feature type="domain" description="Phosphatidic acid phosphatase type 2/haloperoxidase" evidence="2">
    <location>
        <begin position="90"/>
        <end position="193"/>
    </location>
</feature>
<evidence type="ECO:0000256" key="1">
    <source>
        <dbReference type="SAM" id="SignalP"/>
    </source>
</evidence>
<sequence>MDRKTSRLCRRLKRCGAGVVLGSCVAVAHAGGGPLGIDHEIGKDESGIWNRNVQLALEYSVIATELGGAFWLGNDDELGHTFWQTLDSSAISALAAHAMQAAFGRQRPSAQQGPNQWFSGGHSFPSGEVTLQASFVTPFIVNYAGRDPWIWGLELLPAYDSVARMKSQAHWQTDVLGGWALGTAVGYVTTLYQTPLFVQILPHGFTVGISKRF</sequence>
<keyword evidence="1" id="KW-0732">Signal</keyword>
<reference evidence="3 4" key="1">
    <citation type="submission" date="2019-05" db="EMBL/GenBank/DDBJ databases">
        <title>Burkholderia sp. DHOD12, isolated from subtropical forest soil.</title>
        <authorList>
            <person name="Gao Z.-H."/>
            <person name="Qiu L.-H."/>
        </authorList>
    </citation>
    <scope>NUCLEOTIDE SEQUENCE [LARGE SCALE GENOMIC DNA]</scope>
    <source>
        <strain evidence="3 4">DHOD12</strain>
    </source>
</reference>
<evidence type="ECO:0000259" key="2">
    <source>
        <dbReference type="Pfam" id="PF01569"/>
    </source>
</evidence>
<dbReference type="InterPro" id="IPR036938">
    <property type="entry name" value="PAP2/HPO_sf"/>
</dbReference>
<gene>
    <name evidence="3" type="ORF">FAZ95_12425</name>
</gene>
<dbReference type="Proteomes" id="UP000298656">
    <property type="component" value="Chromosome 1"/>
</dbReference>